<keyword evidence="3" id="KW-0645">Protease</keyword>
<sequence>MNSTIEKRIAAIRQMLVEKELDALMVSIQENRYYLSGFTGEDTQFDESAGVLIISDRHLVLATDSRYELQAQSQAPGFDVVCYPKGLEKELPEIAASLGIRRLGVESVRISQKNYTAYADALAKMNPKVALTPTENMVESLRQIKSEEEIQRTVAALRLAENAFARTIDALRPGMTEKQVAWSMEKTMREAGAQGLSFPVIVASGPNSALPHAVPTDRRLAPGEPILIDWGARVDEYCSDTTRTVVMGPPDDHFLKVYDTVVEARDLAIAAIRAGAGGTGIDKVARDHISRNGFAGKFGHSLGHGTGLAVHERPRLSPIKNDRLEAGMIVTVEPGIYIPGWGGIRMENQIVVRPDGAQVLNDPAPFTPRIRV</sequence>
<gene>
    <name evidence="3" type="ORF">DSCA_07640</name>
</gene>
<dbReference type="PANTHER" id="PTHR46112:SF3">
    <property type="entry name" value="AMINOPEPTIDASE YPDF"/>
    <property type="match status" value="1"/>
</dbReference>
<dbReference type="InterPro" id="IPR000994">
    <property type="entry name" value="Pept_M24"/>
</dbReference>
<evidence type="ECO:0000259" key="2">
    <source>
        <dbReference type="Pfam" id="PF01321"/>
    </source>
</evidence>
<evidence type="ECO:0000313" key="3">
    <source>
        <dbReference type="EMBL" id="BBO66834.1"/>
    </source>
</evidence>
<dbReference type="Pfam" id="PF00557">
    <property type="entry name" value="Peptidase_M24"/>
    <property type="match status" value="1"/>
</dbReference>
<dbReference type="InterPro" id="IPR029149">
    <property type="entry name" value="Creatin/AminoP/Spt16_N"/>
</dbReference>
<dbReference type="SUPFAM" id="SSF55920">
    <property type="entry name" value="Creatinase/aminopeptidase"/>
    <property type="match status" value="1"/>
</dbReference>
<dbReference type="GO" id="GO:0004177">
    <property type="term" value="F:aminopeptidase activity"/>
    <property type="evidence" value="ECO:0007669"/>
    <property type="project" value="UniProtKB-KW"/>
</dbReference>
<protein>
    <submittedName>
        <fullName evidence="3">Aminopeptidase</fullName>
    </submittedName>
</protein>
<dbReference type="CDD" id="cd01092">
    <property type="entry name" value="APP-like"/>
    <property type="match status" value="1"/>
</dbReference>
<dbReference type="Pfam" id="PF01321">
    <property type="entry name" value="Creatinase_N"/>
    <property type="match status" value="1"/>
</dbReference>
<keyword evidence="3" id="KW-0031">Aminopeptidase</keyword>
<evidence type="ECO:0000259" key="1">
    <source>
        <dbReference type="Pfam" id="PF00557"/>
    </source>
</evidence>
<reference evidence="3 4" key="1">
    <citation type="submission" date="2019-11" db="EMBL/GenBank/DDBJ databases">
        <title>Comparative genomics of hydrocarbon-degrading Desulfosarcina strains.</title>
        <authorList>
            <person name="Watanabe M."/>
            <person name="Kojima H."/>
            <person name="Fukui M."/>
        </authorList>
    </citation>
    <scope>NUCLEOTIDE SEQUENCE [LARGE SCALE GENOMIC DNA]</scope>
    <source>
        <strain evidence="3 4">PL12</strain>
    </source>
</reference>
<dbReference type="InterPro" id="IPR050659">
    <property type="entry name" value="Peptidase_M24B"/>
</dbReference>
<organism evidence="3 4">
    <name type="scientific">Desulfosarcina alkanivorans</name>
    <dbReference type="NCBI Taxonomy" id="571177"/>
    <lineage>
        <taxon>Bacteria</taxon>
        <taxon>Pseudomonadati</taxon>
        <taxon>Thermodesulfobacteriota</taxon>
        <taxon>Desulfobacteria</taxon>
        <taxon>Desulfobacterales</taxon>
        <taxon>Desulfosarcinaceae</taxon>
        <taxon>Desulfosarcina</taxon>
    </lineage>
</organism>
<dbReference type="Gene3D" id="3.40.350.10">
    <property type="entry name" value="Creatinase/prolidase N-terminal domain"/>
    <property type="match status" value="1"/>
</dbReference>
<dbReference type="Proteomes" id="UP000427906">
    <property type="component" value="Chromosome"/>
</dbReference>
<dbReference type="AlphaFoldDB" id="A0A5K7YKL0"/>
<feature type="domain" description="Creatinase N-terminal" evidence="2">
    <location>
        <begin position="8"/>
        <end position="144"/>
    </location>
</feature>
<proteinExistence type="predicted"/>
<evidence type="ECO:0000313" key="4">
    <source>
        <dbReference type="Proteomes" id="UP000427906"/>
    </source>
</evidence>
<keyword evidence="4" id="KW-1185">Reference proteome</keyword>
<dbReference type="SUPFAM" id="SSF53092">
    <property type="entry name" value="Creatinase/prolidase N-terminal domain"/>
    <property type="match status" value="1"/>
</dbReference>
<keyword evidence="3" id="KW-0378">Hydrolase</keyword>
<feature type="domain" description="Peptidase M24" evidence="1">
    <location>
        <begin position="155"/>
        <end position="353"/>
    </location>
</feature>
<dbReference type="InterPro" id="IPR000587">
    <property type="entry name" value="Creatinase_N"/>
</dbReference>
<dbReference type="PANTHER" id="PTHR46112">
    <property type="entry name" value="AMINOPEPTIDASE"/>
    <property type="match status" value="1"/>
</dbReference>
<dbReference type="RefSeq" id="WP_155315160.1">
    <property type="nucleotide sequence ID" value="NZ_AP021874.1"/>
</dbReference>
<dbReference type="InterPro" id="IPR036005">
    <property type="entry name" value="Creatinase/aminopeptidase-like"/>
</dbReference>
<accession>A0A5K7YKL0</accession>
<dbReference type="KEGG" id="dalk:DSCA_07640"/>
<dbReference type="EMBL" id="AP021874">
    <property type="protein sequence ID" value="BBO66834.1"/>
    <property type="molecule type" value="Genomic_DNA"/>
</dbReference>
<name>A0A5K7YKL0_9BACT</name>
<dbReference type="Gene3D" id="3.90.230.10">
    <property type="entry name" value="Creatinase/methionine aminopeptidase superfamily"/>
    <property type="match status" value="1"/>
</dbReference>
<dbReference type="OrthoDB" id="9806388at2"/>